<name>X0Z0G5_9ZZZZ</name>
<comment type="caution">
    <text evidence="1">The sequence shown here is derived from an EMBL/GenBank/DDBJ whole genome shotgun (WGS) entry which is preliminary data.</text>
</comment>
<protein>
    <submittedName>
        <fullName evidence="1">Uncharacterized protein</fullName>
    </submittedName>
</protein>
<feature type="non-terminal residue" evidence="1">
    <location>
        <position position="1"/>
    </location>
</feature>
<gene>
    <name evidence="1" type="ORF">S01H1_77653</name>
</gene>
<accession>X0Z0G5</accession>
<organism evidence="1">
    <name type="scientific">marine sediment metagenome</name>
    <dbReference type="NCBI Taxonomy" id="412755"/>
    <lineage>
        <taxon>unclassified sequences</taxon>
        <taxon>metagenomes</taxon>
        <taxon>ecological metagenomes</taxon>
    </lineage>
</organism>
<sequence>VTGARLDVAASTPSIGVGGVAGDASGYARQTSHNLGGGLYAGGLTGGIAGQESAGGFGGKADAAVILFWGGDAGFDASITQMGYSQTDTYKITGGGKGLGTSVYADTLVITTVGSYDNGIAHADVDGGFEASGAVHSGTVQSRNGGYASAEANGSYSGAGSLGNDYFGRASGYTETFAGDNGVMQAGAGMSVTSQNQAPPVQP</sequence>
<proteinExistence type="predicted"/>
<reference evidence="1" key="1">
    <citation type="journal article" date="2014" name="Front. Microbiol.">
        <title>High frequency of phylogenetically diverse reductive dehalogenase-homologous genes in deep subseafloor sedimentary metagenomes.</title>
        <authorList>
            <person name="Kawai M."/>
            <person name="Futagami T."/>
            <person name="Toyoda A."/>
            <person name="Takaki Y."/>
            <person name="Nishi S."/>
            <person name="Hori S."/>
            <person name="Arai W."/>
            <person name="Tsubouchi T."/>
            <person name="Morono Y."/>
            <person name="Uchiyama I."/>
            <person name="Ito T."/>
            <person name="Fujiyama A."/>
            <person name="Inagaki F."/>
            <person name="Takami H."/>
        </authorList>
    </citation>
    <scope>NUCLEOTIDE SEQUENCE</scope>
    <source>
        <strain evidence="1">Expedition CK06-06</strain>
    </source>
</reference>
<dbReference type="EMBL" id="BARS01052207">
    <property type="protein sequence ID" value="GAG52162.1"/>
    <property type="molecule type" value="Genomic_DNA"/>
</dbReference>
<dbReference type="AlphaFoldDB" id="X0Z0G5"/>
<evidence type="ECO:0000313" key="1">
    <source>
        <dbReference type="EMBL" id="GAG52162.1"/>
    </source>
</evidence>